<protein>
    <recommendedName>
        <fullName evidence="1">T4 y05I-like putative transcription factor C-terminal domain-containing protein</fullName>
    </recommendedName>
</protein>
<dbReference type="EMBL" id="KP202158">
    <property type="protein sequence ID" value="AJD81919.1"/>
    <property type="molecule type" value="Genomic_DNA"/>
</dbReference>
<feature type="domain" description="T4 y05I-like putative transcription factor C-terminal" evidence="1">
    <location>
        <begin position="4"/>
        <end position="70"/>
    </location>
</feature>
<gene>
    <name evidence="2" type="ORF">YenMTG1_109</name>
</gene>
<evidence type="ECO:0000313" key="3">
    <source>
        <dbReference type="Proteomes" id="UP000031805"/>
    </source>
</evidence>
<dbReference type="RefSeq" id="YP_009200370.1">
    <property type="nucleotide sequence ID" value="NC_028820.1"/>
</dbReference>
<dbReference type="InterPro" id="IPR057820">
    <property type="entry name" value="T4_y05I_C"/>
</dbReference>
<accession>A0A0B5A2I0</accession>
<evidence type="ECO:0000313" key="2">
    <source>
        <dbReference type="EMBL" id="AJD81919.1"/>
    </source>
</evidence>
<reference evidence="2 3" key="1">
    <citation type="submission" date="2014-11" db="EMBL/GenBank/DDBJ databases">
        <title>Complete genome sequence of vB_YenM_TG1, a broad host range bacteriophage which infects Yersinia enterocolitica.</title>
        <authorList>
            <person name="Leon-Velarde C.G."/>
            <person name="Kropinski A.M."/>
            <person name="Chen S."/>
            <person name="Griffiths M.W."/>
            <person name="Odumeru J.A."/>
        </authorList>
    </citation>
    <scope>NUCLEOTIDE SEQUENCE [LARGE SCALE GENOMIC DNA]</scope>
</reference>
<evidence type="ECO:0000259" key="1">
    <source>
        <dbReference type="Pfam" id="PF24448"/>
    </source>
</evidence>
<dbReference type="Pfam" id="PF24448">
    <property type="entry name" value="T4_y05I_C"/>
    <property type="match status" value="1"/>
</dbReference>
<proteinExistence type="predicted"/>
<sequence>MSLLTWAKLRNATIVSDISSCSPTTLSVELIGPDTIRDLIHLHQDGDHVAFTKDEATALLNYLSAIIPTMNKGQ</sequence>
<dbReference type="Proteomes" id="UP000031805">
    <property type="component" value="Segment"/>
</dbReference>
<name>A0A0B5A2I0_9CAUD</name>
<organism evidence="2 3">
    <name type="scientific">Yersinia phage vB_YenM_TG1</name>
    <dbReference type="NCBI Taxonomy" id="1589265"/>
    <lineage>
        <taxon>Viruses</taxon>
        <taxon>Duplodnaviria</taxon>
        <taxon>Heunggongvirae</taxon>
        <taxon>Uroviricota</taxon>
        <taxon>Caudoviricetes</taxon>
        <taxon>Pantevenvirales</taxon>
        <taxon>Straboviridae</taxon>
        <taxon>Tevenvirinae</taxon>
        <taxon>Tegunavirus</taxon>
        <taxon>Tegunavirus yenmtg1</taxon>
    </lineage>
</organism>
<keyword evidence="3" id="KW-1185">Reference proteome</keyword>
<dbReference type="KEGG" id="vg:26627433"/>
<dbReference type="GeneID" id="26627433"/>